<dbReference type="Gene3D" id="3.40.50.150">
    <property type="entry name" value="Vaccinia Virus protein VP39"/>
    <property type="match status" value="1"/>
</dbReference>
<name>A0A3A8QYB1_9BACT</name>
<dbReference type="InterPro" id="IPR029063">
    <property type="entry name" value="SAM-dependent_MTases_sf"/>
</dbReference>
<organism evidence="3 4">
    <name type="scientific">Corallococcus aberystwythensis</name>
    <dbReference type="NCBI Taxonomy" id="2316722"/>
    <lineage>
        <taxon>Bacteria</taxon>
        <taxon>Pseudomonadati</taxon>
        <taxon>Myxococcota</taxon>
        <taxon>Myxococcia</taxon>
        <taxon>Myxococcales</taxon>
        <taxon>Cystobacterineae</taxon>
        <taxon>Myxococcaceae</taxon>
        <taxon>Corallococcus</taxon>
    </lineage>
</organism>
<evidence type="ECO:0000313" key="4">
    <source>
        <dbReference type="Proteomes" id="UP000267003"/>
    </source>
</evidence>
<dbReference type="OrthoDB" id="189417at2"/>
<dbReference type="RefSeq" id="WP_120554258.1">
    <property type="nucleotide sequence ID" value="NZ_RAWK01000021.1"/>
</dbReference>
<comment type="caution">
    <text evidence="3">The sequence shown here is derived from an EMBL/GenBank/DDBJ whole genome shotgun (WGS) entry which is preliminary data.</text>
</comment>
<dbReference type="GO" id="GO:0008168">
    <property type="term" value="F:methyltransferase activity"/>
    <property type="evidence" value="ECO:0007669"/>
    <property type="project" value="UniProtKB-KW"/>
</dbReference>
<gene>
    <name evidence="3" type="ORF">D7W81_05480</name>
</gene>
<dbReference type="GO" id="GO:0032259">
    <property type="term" value="P:methylation"/>
    <property type="evidence" value="ECO:0007669"/>
    <property type="project" value="UniProtKB-KW"/>
</dbReference>
<keyword evidence="1" id="KW-0489">Methyltransferase</keyword>
<evidence type="ECO:0000256" key="1">
    <source>
        <dbReference type="ARBA" id="ARBA00022603"/>
    </source>
</evidence>
<dbReference type="InterPro" id="IPR007072">
    <property type="entry name" value="RNMT_CmcI"/>
</dbReference>
<keyword evidence="2" id="KW-0808">Transferase</keyword>
<dbReference type="PANTHER" id="PTHR40048:SF1">
    <property type="entry name" value="RHAMNOSYL O-METHYLTRANSFERASE"/>
    <property type="match status" value="1"/>
</dbReference>
<dbReference type="PANTHER" id="PTHR40048">
    <property type="entry name" value="RHAMNOSYL O-METHYLTRANSFERASE"/>
    <property type="match status" value="1"/>
</dbReference>
<evidence type="ECO:0000313" key="3">
    <source>
        <dbReference type="EMBL" id="RKH72738.1"/>
    </source>
</evidence>
<dbReference type="GO" id="GO:0008610">
    <property type="term" value="P:lipid biosynthetic process"/>
    <property type="evidence" value="ECO:0007669"/>
    <property type="project" value="InterPro"/>
</dbReference>
<keyword evidence="4" id="KW-1185">Reference proteome</keyword>
<evidence type="ECO:0000256" key="2">
    <source>
        <dbReference type="ARBA" id="ARBA00022679"/>
    </source>
</evidence>
<dbReference type="GO" id="GO:0005886">
    <property type="term" value="C:plasma membrane"/>
    <property type="evidence" value="ECO:0007669"/>
    <property type="project" value="TreeGrafter"/>
</dbReference>
<dbReference type="Pfam" id="PF04989">
    <property type="entry name" value="RMNT_CmcI"/>
    <property type="match status" value="1"/>
</dbReference>
<protein>
    <submittedName>
        <fullName evidence="3">Uncharacterized protein</fullName>
    </submittedName>
</protein>
<proteinExistence type="predicted"/>
<sequence length="291" mass="32899">MRGRMRLSSHVVFVDYSADVEVQHTVRGTTVRVSRKTYEELLRFRSFAEYEPHLEPWVEAGVLVAPFKDTPEAHGGLLPGTEAWLGNAYQEWYWRHEVEAEREYRWLGHVAVKMPMDLFFYQELLTGSGIKAVLEVGYGRGGGLWFFATMLALCGGGRVIGVDREQCDECLPPFDRLAHVKVERVHGDAHAAATLETVRALVPDGFGLVVLDADSRPEGKLMLLDRWSSLVRPGGYLVLEDVDSPACREALDLISHGLDRFLLERRDFSLALEATRFPLLKSHGAVFRRME</sequence>
<dbReference type="SUPFAM" id="SSF53335">
    <property type="entry name" value="S-adenosyl-L-methionine-dependent methyltransferases"/>
    <property type="match status" value="1"/>
</dbReference>
<dbReference type="EMBL" id="RAWK01000021">
    <property type="protein sequence ID" value="RKH72738.1"/>
    <property type="molecule type" value="Genomic_DNA"/>
</dbReference>
<reference evidence="4" key="1">
    <citation type="submission" date="2018-09" db="EMBL/GenBank/DDBJ databases">
        <authorList>
            <person name="Livingstone P.G."/>
            <person name="Whitworth D.E."/>
        </authorList>
    </citation>
    <scope>NUCLEOTIDE SEQUENCE [LARGE SCALE GENOMIC DNA]</scope>
    <source>
        <strain evidence="4">AB050A</strain>
    </source>
</reference>
<dbReference type="AlphaFoldDB" id="A0A3A8QYB1"/>
<dbReference type="CDD" id="cd02440">
    <property type="entry name" value="AdoMet_MTases"/>
    <property type="match status" value="1"/>
</dbReference>
<dbReference type="Proteomes" id="UP000267003">
    <property type="component" value="Unassembled WGS sequence"/>
</dbReference>
<accession>A0A3A8QYB1</accession>